<gene>
    <name evidence="2" type="ORF">QPL79_08255</name>
</gene>
<protein>
    <submittedName>
        <fullName evidence="2">Nucleotidyltransferase domain-containing protein</fullName>
    </submittedName>
</protein>
<sequence length="116" mass="13438">MLREPLRQILSKENVRDLTEELTQLLENIAKTYKPLKIVITGSLAEDKFVRGLSDIDVLVVVKEMRENMERFLMHSIKDVDVEITIVSEKELEEAIKRGNEFYIQAIEKGIVVYTS</sequence>
<feature type="domain" description="Polymerase nucleotidyl transferase" evidence="1">
    <location>
        <begin position="24"/>
        <end position="93"/>
    </location>
</feature>
<dbReference type="InterPro" id="IPR043519">
    <property type="entry name" value="NT_sf"/>
</dbReference>
<organism evidence="2 3">
    <name type="scientific">Ignisphaera cupida</name>
    <dbReference type="NCBI Taxonomy" id="3050454"/>
    <lineage>
        <taxon>Archaea</taxon>
        <taxon>Thermoproteota</taxon>
        <taxon>Thermoprotei</taxon>
        <taxon>Desulfurococcales</taxon>
        <taxon>Desulfurococcaceae</taxon>
        <taxon>Ignisphaera</taxon>
    </lineage>
</organism>
<keyword evidence="3" id="KW-1185">Reference proteome</keyword>
<dbReference type="InterPro" id="IPR002934">
    <property type="entry name" value="Polymerase_NTP_transf_dom"/>
</dbReference>
<accession>A0ABD4Z8J5</accession>
<evidence type="ECO:0000259" key="1">
    <source>
        <dbReference type="Pfam" id="PF01909"/>
    </source>
</evidence>
<proteinExistence type="predicted"/>
<reference evidence="2 3" key="1">
    <citation type="submission" date="2023-05" db="EMBL/GenBank/DDBJ databases">
        <title>A new hyperthermophilic archaea 'Ignisphaera cupida' sp. nov. and description of the family 'Ignisphaeraceae' fam. nov.</title>
        <authorList>
            <person name="Podosokorskaya O.A."/>
            <person name="Elcheninov A.G."/>
            <person name="Klukina A."/>
            <person name="Merkel A.Y."/>
        </authorList>
    </citation>
    <scope>NUCLEOTIDE SEQUENCE [LARGE SCALE GENOMIC DNA]</scope>
    <source>
        <strain evidence="2 3">4213-co</strain>
    </source>
</reference>
<dbReference type="Proteomes" id="UP001529235">
    <property type="component" value="Unassembled WGS sequence"/>
</dbReference>
<dbReference type="AlphaFoldDB" id="A0ABD4Z8J5"/>
<evidence type="ECO:0000313" key="2">
    <source>
        <dbReference type="EMBL" id="MDK6029352.1"/>
    </source>
</evidence>
<dbReference type="Pfam" id="PF01909">
    <property type="entry name" value="NTP_transf_2"/>
    <property type="match status" value="1"/>
</dbReference>
<comment type="caution">
    <text evidence="2">The sequence shown here is derived from an EMBL/GenBank/DDBJ whole genome shotgun (WGS) entry which is preliminary data.</text>
</comment>
<dbReference type="EMBL" id="JASNVW010000007">
    <property type="protein sequence ID" value="MDK6029352.1"/>
    <property type="molecule type" value="Genomic_DNA"/>
</dbReference>
<dbReference type="Gene3D" id="3.30.460.10">
    <property type="entry name" value="Beta Polymerase, domain 2"/>
    <property type="match status" value="1"/>
</dbReference>
<evidence type="ECO:0000313" key="3">
    <source>
        <dbReference type="Proteomes" id="UP001529235"/>
    </source>
</evidence>
<dbReference type="SUPFAM" id="SSF81301">
    <property type="entry name" value="Nucleotidyltransferase"/>
    <property type="match status" value="1"/>
</dbReference>
<name>A0ABD4Z8J5_9CREN</name>
<dbReference type="RefSeq" id="WP_285274339.1">
    <property type="nucleotide sequence ID" value="NZ_JASNVW010000007.1"/>
</dbReference>